<dbReference type="InterPro" id="IPR004155">
    <property type="entry name" value="PBS_lyase_HEAT"/>
</dbReference>
<accession>A0A9X9S4R7</accession>
<evidence type="ECO:0000313" key="1">
    <source>
        <dbReference type="EMBL" id="WAI01758.1"/>
    </source>
</evidence>
<sequence length="472" mass="50958">MAISPEAEETLRRLERTGDREIIQTVMMMIETEMIQDMGEMVHLLMKSEWENRHSLNTTGQALVALGAEAVPACIEAFSDACWGMCFELQRILTVIGPSAEPLLITALKSPDPRVRGYAAETLGEMRAEAALPDLRALFTDPERSVRREASRAIGMMAHTPAGSTLIAATLADPDSRIRRSAIRAVGISEDPLWCWYLATLITTQDCTIRHATTAALGKLGPPAVPLLEKALMDSSGRVRHTAAKGLGNSALTSSIPALAAALADTDPDVREAAAWSLHRIGRPATTVLIRALSHPDNNVRRISADSIGEMKEERAILPLLRTAASWPDSRCRAFTALRRIGAPSALLICTAIADGTISPSLAENALTSIGLQAVDVLCLALWNPDATVQLTAVSSLIRIEENKRKPHCVCDYIGPIRVQRRVGPPQPGLGSRLAPAVPALIILLRHTDPALRRRAAEALELFIDTPPAQTN</sequence>
<evidence type="ECO:0000313" key="2">
    <source>
        <dbReference type="Proteomes" id="UP001163096"/>
    </source>
</evidence>
<dbReference type="Pfam" id="PF13646">
    <property type="entry name" value="HEAT_2"/>
    <property type="match status" value="2"/>
</dbReference>
<organism evidence="1 2">
    <name type="scientific">Methanogenium organophilum</name>
    <dbReference type="NCBI Taxonomy" id="2199"/>
    <lineage>
        <taxon>Archaea</taxon>
        <taxon>Methanobacteriati</taxon>
        <taxon>Methanobacteriota</taxon>
        <taxon>Stenosarchaea group</taxon>
        <taxon>Methanomicrobia</taxon>
        <taxon>Methanomicrobiales</taxon>
        <taxon>Methanomicrobiaceae</taxon>
        <taxon>Methanogenium</taxon>
    </lineage>
</organism>
<dbReference type="InterPro" id="IPR016024">
    <property type="entry name" value="ARM-type_fold"/>
</dbReference>
<dbReference type="GO" id="GO:0016491">
    <property type="term" value="F:oxidoreductase activity"/>
    <property type="evidence" value="ECO:0007669"/>
    <property type="project" value="TreeGrafter"/>
</dbReference>
<dbReference type="PANTHER" id="PTHR12697">
    <property type="entry name" value="PBS LYASE HEAT-LIKE PROTEIN"/>
    <property type="match status" value="1"/>
</dbReference>
<proteinExistence type="predicted"/>
<dbReference type="EMBL" id="CP113361">
    <property type="protein sequence ID" value="WAI01758.1"/>
    <property type="molecule type" value="Genomic_DNA"/>
</dbReference>
<dbReference type="PANTHER" id="PTHR12697:SF5">
    <property type="entry name" value="DEOXYHYPUSINE HYDROXYLASE"/>
    <property type="match status" value="1"/>
</dbReference>
<dbReference type="AlphaFoldDB" id="A0A9X9S4R7"/>
<dbReference type="Proteomes" id="UP001163096">
    <property type="component" value="Chromosome"/>
</dbReference>
<dbReference type="GeneID" id="76833930"/>
<keyword evidence="2" id="KW-1185">Reference proteome</keyword>
<dbReference type="SMART" id="SM00567">
    <property type="entry name" value="EZ_HEAT"/>
    <property type="match status" value="7"/>
</dbReference>
<dbReference type="Gene3D" id="1.25.10.10">
    <property type="entry name" value="Leucine-rich Repeat Variant"/>
    <property type="match status" value="4"/>
</dbReference>
<gene>
    <name evidence="1" type="ORF">OU421_02470</name>
</gene>
<reference evidence="1" key="1">
    <citation type="submission" date="2022-11" db="EMBL/GenBank/DDBJ databases">
        <title>Complete genome sequence of Methanogenium organophilum DSM 3596.</title>
        <authorList>
            <person name="Chen S.-C."/>
            <person name="Lai S.-J."/>
            <person name="You Y.-T."/>
        </authorList>
    </citation>
    <scope>NUCLEOTIDE SEQUENCE</scope>
    <source>
        <strain evidence="1">DSM 3596</strain>
    </source>
</reference>
<protein>
    <submittedName>
        <fullName evidence="1">HEAT repeat domain-containing protein</fullName>
    </submittedName>
</protein>
<dbReference type="SUPFAM" id="SSF48371">
    <property type="entry name" value="ARM repeat"/>
    <property type="match status" value="2"/>
</dbReference>
<dbReference type="KEGG" id="mou:OU421_02470"/>
<name>A0A9X9S4R7_METOG</name>
<dbReference type="RefSeq" id="WP_268187024.1">
    <property type="nucleotide sequence ID" value="NZ_CP113361.1"/>
</dbReference>
<dbReference type="InterPro" id="IPR011989">
    <property type="entry name" value="ARM-like"/>
</dbReference>